<keyword evidence="7" id="KW-0325">Glycoprotein</keyword>
<evidence type="ECO:0000313" key="10">
    <source>
        <dbReference type="Proteomes" id="UP001642540"/>
    </source>
</evidence>
<comment type="caution">
    <text evidence="9">The sequence shown here is derived from an EMBL/GenBank/DDBJ whole genome shotgun (WGS) entry which is preliminary data.</text>
</comment>
<dbReference type="PANTHER" id="PTHR42643:SF24">
    <property type="entry name" value="IONOTROPIC RECEPTOR 60A"/>
    <property type="match status" value="1"/>
</dbReference>
<sequence length="599" mass="68601">MTLHVLLNRFSYKRFIILAVTIGLIDNRTKSSISASIINSKIWPTIISTNSSQLCFVIWSDDAKFSINNSSSTKLIPKAIVIAQLCVTHLNNPIGCNLFHVKWLSQFQSVCIDSTKIEIHPGDLLRNGNLIDNFIRSNREFRSKLIIFDFYRTPQLHLTYLIEKYPRMRDYHNNPPLYAPMFVGCKIIADTVNATLLAKPDAEKAGLNLEQYPLINPAVQHYDAAGMSVEMFWKKHKFSERTFESAHLVRLIFLGYNFAYCDFPSIKLERPWNLKILVNAFDSYIWFNLLLSITLITVLLHKSAKCWDRQGEISFSLILQSITLALSSIGPSFGGKSPILKKSGLFVLWMLVCIVIANYYSGAITSLLIIPPEEDTMKTFSDLVKRSYSPIFDDFYYIQIVNDTVTKYLADDNGLSVLNDVRNMKALVDQMSISSFIPTRTEYIRLLAYGKKTVIFYMWTYVLSAIDEAKNLIATEELVPYKRRRCYLGKHVVETGQVYFGIAAPGSERLKHVFQVMFQTGLYGYWIREHCLITFAKRVQDRNKFVSPTQIKNDFDSAVSPLQMEGKVLTVFFLWGVCLVGCVLSLGIEICCWRQSNRK</sequence>
<dbReference type="InterPro" id="IPR052192">
    <property type="entry name" value="Insect_Ionotropic_Sensory_Rcpt"/>
</dbReference>
<accession>A0ABP1Q6G4</accession>
<keyword evidence="10" id="KW-1185">Reference proteome</keyword>
<evidence type="ECO:0000256" key="3">
    <source>
        <dbReference type="ARBA" id="ARBA00022692"/>
    </source>
</evidence>
<evidence type="ECO:0000256" key="5">
    <source>
        <dbReference type="ARBA" id="ARBA00023136"/>
    </source>
</evidence>
<dbReference type="Proteomes" id="UP001642540">
    <property type="component" value="Unassembled WGS sequence"/>
</dbReference>
<feature type="transmembrane region" description="Helical" evidence="8">
    <location>
        <begin position="313"/>
        <end position="334"/>
    </location>
</feature>
<evidence type="ECO:0000256" key="1">
    <source>
        <dbReference type="ARBA" id="ARBA00004651"/>
    </source>
</evidence>
<evidence type="ECO:0000256" key="4">
    <source>
        <dbReference type="ARBA" id="ARBA00022989"/>
    </source>
</evidence>
<feature type="transmembrane region" description="Helical" evidence="8">
    <location>
        <begin position="568"/>
        <end position="588"/>
    </location>
</feature>
<evidence type="ECO:0000256" key="2">
    <source>
        <dbReference type="ARBA" id="ARBA00022475"/>
    </source>
</evidence>
<dbReference type="EMBL" id="CAXLJM020000021">
    <property type="protein sequence ID" value="CAL8087587.1"/>
    <property type="molecule type" value="Genomic_DNA"/>
</dbReference>
<gene>
    <name evidence="9" type="ORF">ODALV1_LOCUS6791</name>
</gene>
<organism evidence="9 10">
    <name type="scientific">Orchesella dallaii</name>
    <dbReference type="NCBI Taxonomy" id="48710"/>
    <lineage>
        <taxon>Eukaryota</taxon>
        <taxon>Metazoa</taxon>
        <taxon>Ecdysozoa</taxon>
        <taxon>Arthropoda</taxon>
        <taxon>Hexapoda</taxon>
        <taxon>Collembola</taxon>
        <taxon>Entomobryomorpha</taxon>
        <taxon>Entomobryoidea</taxon>
        <taxon>Orchesellidae</taxon>
        <taxon>Orchesellinae</taxon>
        <taxon>Orchesella</taxon>
    </lineage>
</organism>
<evidence type="ECO:0000256" key="8">
    <source>
        <dbReference type="SAM" id="Phobius"/>
    </source>
</evidence>
<dbReference type="PANTHER" id="PTHR42643">
    <property type="entry name" value="IONOTROPIC RECEPTOR 20A-RELATED"/>
    <property type="match status" value="1"/>
</dbReference>
<keyword evidence="3 8" id="KW-0812">Transmembrane</keyword>
<comment type="subcellular location">
    <subcellularLocation>
        <location evidence="1">Cell membrane</location>
        <topology evidence="1">Multi-pass membrane protein</topology>
    </subcellularLocation>
</comment>
<keyword evidence="2" id="KW-1003">Cell membrane</keyword>
<proteinExistence type="predicted"/>
<keyword evidence="4 8" id="KW-1133">Transmembrane helix</keyword>
<protein>
    <submittedName>
        <fullName evidence="9">Uncharacterized protein</fullName>
    </submittedName>
</protein>
<feature type="transmembrane region" description="Helical" evidence="8">
    <location>
        <begin position="283"/>
        <end position="301"/>
    </location>
</feature>
<feature type="transmembrane region" description="Helical" evidence="8">
    <location>
        <begin position="346"/>
        <end position="370"/>
    </location>
</feature>
<name>A0ABP1Q6G4_9HEXA</name>
<keyword evidence="6" id="KW-0675">Receptor</keyword>
<evidence type="ECO:0000256" key="6">
    <source>
        <dbReference type="ARBA" id="ARBA00023170"/>
    </source>
</evidence>
<reference evidence="9 10" key="1">
    <citation type="submission" date="2024-08" db="EMBL/GenBank/DDBJ databases">
        <authorList>
            <person name="Cucini C."/>
            <person name="Frati F."/>
        </authorList>
    </citation>
    <scope>NUCLEOTIDE SEQUENCE [LARGE SCALE GENOMIC DNA]</scope>
</reference>
<evidence type="ECO:0000313" key="9">
    <source>
        <dbReference type="EMBL" id="CAL8087587.1"/>
    </source>
</evidence>
<evidence type="ECO:0000256" key="7">
    <source>
        <dbReference type="ARBA" id="ARBA00023180"/>
    </source>
</evidence>
<keyword evidence="5 8" id="KW-0472">Membrane</keyword>